<organism evidence="6 7">
    <name type="scientific">Thermothielavioides terrestris</name>
    <dbReference type="NCBI Taxonomy" id="2587410"/>
    <lineage>
        <taxon>Eukaryota</taxon>
        <taxon>Fungi</taxon>
        <taxon>Dikarya</taxon>
        <taxon>Ascomycota</taxon>
        <taxon>Pezizomycotina</taxon>
        <taxon>Sordariomycetes</taxon>
        <taxon>Sordariomycetidae</taxon>
        <taxon>Sordariales</taxon>
        <taxon>Chaetomiaceae</taxon>
        <taxon>Thermothielavioides</taxon>
    </lineage>
</organism>
<evidence type="ECO:0000313" key="7">
    <source>
        <dbReference type="Proteomes" id="UP000289323"/>
    </source>
</evidence>
<dbReference type="InterPro" id="IPR050416">
    <property type="entry name" value="FAD-linked_Oxidoreductase"/>
</dbReference>
<evidence type="ECO:0000256" key="2">
    <source>
        <dbReference type="ARBA" id="ARBA00022630"/>
    </source>
</evidence>
<evidence type="ECO:0000256" key="4">
    <source>
        <dbReference type="ARBA" id="ARBA00023002"/>
    </source>
</evidence>
<proteinExistence type="inferred from homology"/>
<dbReference type="AlphaFoldDB" id="A0A446BRE0"/>
<dbReference type="GO" id="GO:0016491">
    <property type="term" value="F:oxidoreductase activity"/>
    <property type="evidence" value="ECO:0007669"/>
    <property type="project" value="UniProtKB-KW"/>
</dbReference>
<name>A0A446BRE0_9PEZI</name>
<keyword evidence="3" id="KW-0274">FAD</keyword>
<dbReference type="EMBL" id="OUUZ01000015">
    <property type="protein sequence ID" value="SPQ25064.1"/>
    <property type="molecule type" value="Genomic_DNA"/>
</dbReference>
<dbReference type="PROSITE" id="PS51387">
    <property type="entry name" value="FAD_PCMH"/>
    <property type="match status" value="1"/>
</dbReference>
<evidence type="ECO:0000256" key="3">
    <source>
        <dbReference type="ARBA" id="ARBA00022827"/>
    </source>
</evidence>
<evidence type="ECO:0000313" key="6">
    <source>
        <dbReference type="EMBL" id="SPQ25064.1"/>
    </source>
</evidence>
<dbReference type="Proteomes" id="UP000289323">
    <property type="component" value="Unassembled WGS sequence"/>
</dbReference>
<accession>A0A446BRE0</accession>
<dbReference type="InterPro" id="IPR016169">
    <property type="entry name" value="FAD-bd_PCMH_sub2"/>
</dbReference>
<protein>
    <submittedName>
        <fullName evidence="6">38ec952a-3d59-4ff3-9e91-545379670d47</fullName>
    </submittedName>
</protein>
<evidence type="ECO:0000256" key="1">
    <source>
        <dbReference type="ARBA" id="ARBA00005466"/>
    </source>
</evidence>
<feature type="domain" description="FAD-binding PCMH-type" evidence="5">
    <location>
        <begin position="1"/>
        <end position="156"/>
    </location>
</feature>
<dbReference type="Gene3D" id="3.30.465.10">
    <property type="match status" value="1"/>
</dbReference>
<keyword evidence="4" id="KW-0560">Oxidoreductase</keyword>
<dbReference type="PANTHER" id="PTHR42973">
    <property type="entry name" value="BINDING OXIDOREDUCTASE, PUTATIVE (AFU_ORTHOLOGUE AFUA_1G17690)-RELATED"/>
    <property type="match status" value="1"/>
</dbReference>
<gene>
    <name evidence="6" type="ORF">TT172_LOCUS7483</name>
</gene>
<dbReference type="InterPro" id="IPR036318">
    <property type="entry name" value="FAD-bd_PCMH-like_sf"/>
</dbReference>
<dbReference type="InterPro" id="IPR016166">
    <property type="entry name" value="FAD-bd_PCMH"/>
</dbReference>
<dbReference type="InterPro" id="IPR006094">
    <property type="entry name" value="Oxid_FAD_bind_N"/>
</dbReference>
<sequence length="277" mass="29994">MTPKKLSTNFKSSFSIRSGGHSPNPTWSSIGSDGILVDLQKLNSVTVSGNGSVASVGSGARWGDVYSVLDSHGTSVIGAKDRTVGVGGSILGGGYHHLPNQFGLAADNVKNFEVVLSNGSIVDANSEQNSDLFWALKGGGPNFGVVTRYDLYTVPVHYVWVHINVYSPNDGSNVLAAFDEWQRRWTTSIDWQSAQDDDLVRSVSVDTTEKWAQLAVERDIGIPFLYMNDAARDQNPLASYGSESLAKLKAVAKKYDPRHVFQTLQNGGFLLSRAQKP</sequence>
<dbReference type="PANTHER" id="PTHR42973:SF54">
    <property type="entry name" value="FAD-BINDING PCMH-TYPE DOMAIN-CONTAINING PROTEIN"/>
    <property type="match status" value="1"/>
</dbReference>
<reference evidence="6 7" key="1">
    <citation type="submission" date="2018-04" db="EMBL/GenBank/DDBJ databases">
        <authorList>
            <person name="Huttner S."/>
            <person name="Dainat J."/>
        </authorList>
    </citation>
    <scope>NUCLEOTIDE SEQUENCE [LARGE SCALE GENOMIC DNA]</scope>
</reference>
<dbReference type="SUPFAM" id="SSF56176">
    <property type="entry name" value="FAD-binding/transporter-associated domain-like"/>
    <property type="match status" value="1"/>
</dbReference>
<keyword evidence="2" id="KW-0285">Flavoprotein</keyword>
<comment type="similarity">
    <text evidence="1">Belongs to the oxygen-dependent FAD-linked oxidoreductase family.</text>
</comment>
<dbReference type="Pfam" id="PF01565">
    <property type="entry name" value="FAD_binding_4"/>
    <property type="match status" value="1"/>
</dbReference>
<evidence type="ECO:0000259" key="5">
    <source>
        <dbReference type="PROSITE" id="PS51387"/>
    </source>
</evidence>
<dbReference type="GO" id="GO:0071949">
    <property type="term" value="F:FAD binding"/>
    <property type="evidence" value="ECO:0007669"/>
    <property type="project" value="InterPro"/>
</dbReference>